<name>A0ABQ4ZVC4_9ASTR</name>
<gene>
    <name evidence="1" type="ORF">Tco_0800269</name>
</gene>
<sequence length="132" mass="14561">MKIVPYEAFACRSGAEDVVLRESLGKIILDVDFLWKEERVRLLISSPGASMTPSYFLGPSIPPSYSPGPSTPPSYTLRPSGNIECSNCKVLLGKIKVLEATVEMYMHSEQHTLNSTALLHEVYNDMGKLGLE</sequence>
<evidence type="ECO:0000313" key="1">
    <source>
        <dbReference type="EMBL" id="GJS93301.1"/>
    </source>
</evidence>
<reference evidence="1" key="2">
    <citation type="submission" date="2022-01" db="EMBL/GenBank/DDBJ databases">
        <authorList>
            <person name="Yamashiro T."/>
            <person name="Shiraishi A."/>
            <person name="Satake H."/>
            <person name="Nakayama K."/>
        </authorList>
    </citation>
    <scope>NUCLEOTIDE SEQUENCE</scope>
</reference>
<dbReference type="Proteomes" id="UP001151760">
    <property type="component" value="Unassembled WGS sequence"/>
</dbReference>
<proteinExistence type="predicted"/>
<protein>
    <submittedName>
        <fullName evidence="1">Uncharacterized protein</fullName>
    </submittedName>
</protein>
<accession>A0ABQ4ZVC4</accession>
<reference evidence="1" key="1">
    <citation type="journal article" date="2022" name="Int. J. Mol. Sci.">
        <title>Draft Genome of Tanacetum Coccineum: Genomic Comparison of Closely Related Tanacetum-Family Plants.</title>
        <authorList>
            <person name="Yamashiro T."/>
            <person name="Shiraishi A."/>
            <person name="Nakayama K."/>
            <person name="Satake H."/>
        </authorList>
    </citation>
    <scope>NUCLEOTIDE SEQUENCE</scope>
</reference>
<dbReference type="EMBL" id="BQNB010011647">
    <property type="protein sequence ID" value="GJS93301.1"/>
    <property type="molecule type" value="Genomic_DNA"/>
</dbReference>
<comment type="caution">
    <text evidence="1">The sequence shown here is derived from an EMBL/GenBank/DDBJ whole genome shotgun (WGS) entry which is preliminary data.</text>
</comment>
<evidence type="ECO:0000313" key="2">
    <source>
        <dbReference type="Proteomes" id="UP001151760"/>
    </source>
</evidence>
<organism evidence="1 2">
    <name type="scientific">Tanacetum coccineum</name>
    <dbReference type="NCBI Taxonomy" id="301880"/>
    <lineage>
        <taxon>Eukaryota</taxon>
        <taxon>Viridiplantae</taxon>
        <taxon>Streptophyta</taxon>
        <taxon>Embryophyta</taxon>
        <taxon>Tracheophyta</taxon>
        <taxon>Spermatophyta</taxon>
        <taxon>Magnoliopsida</taxon>
        <taxon>eudicotyledons</taxon>
        <taxon>Gunneridae</taxon>
        <taxon>Pentapetalae</taxon>
        <taxon>asterids</taxon>
        <taxon>campanulids</taxon>
        <taxon>Asterales</taxon>
        <taxon>Asteraceae</taxon>
        <taxon>Asteroideae</taxon>
        <taxon>Anthemideae</taxon>
        <taxon>Anthemidinae</taxon>
        <taxon>Tanacetum</taxon>
    </lineage>
</organism>
<keyword evidence="2" id="KW-1185">Reference proteome</keyword>